<evidence type="ECO:0000256" key="3">
    <source>
        <dbReference type="ARBA" id="ARBA00022829"/>
    </source>
</evidence>
<dbReference type="InterPro" id="IPR036390">
    <property type="entry name" value="WH_DNA-bd_sf"/>
</dbReference>
<reference evidence="6 7" key="1">
    <citation type="submission" date="2019-12" db="EMBL/GenBank/DDBJ databases">
        <authorList>
            <person name="Li J."/>
            <person name="Shi Y."/>
            <person name="Xu G."/>
            <person name="Xiao D."/>
            <person name="Ran X."/>
        </authorList>
    </citation>
    <scope>NUCLEOTIDE SEQUENCE [LARGE SCALE GENOMIC DNA]</scope>
    <source>
        <strain evidence="6 7">JCM 15915</strain>
    </source>
</reference>
<feature type="region of interest" description="Disordered" evidence="5">
    <location>
        <begin position="1"/>
        <end position="25"/>
    </location>
</feature>
<dbReference type="Proteomes" id="UP000462152">
    <property type="component" value="Unassembled WGS sequence"/>
</dbReference>
<protein>
    <submittedName>
        <fullName evidence="6">SMC-Scp complex subunit ScpB</fullName>
    </submittedName>
</protein>
<evidence type="ECO:0000256" key="4">
    <source>
        <dbReference type="ARBA" id="ARBA00023306"/>
    </source>
</evidence>
<dbReference type="PANTHER" id="PTHR34298">
    <property type="entry name" value="SEGREGATION AND CONDENSATION PROTEIN B"/>
    <property type="match status" value="1"/>
</dbReference>
<dbReference type="AlphaFoldDB" id="A0A7K1LHC2"/>
<evidence type="ECO:0000256" key="2">
    <source>
        <dbReference type="ARBA" id="ARBA00022618"/>
    </source>
</evidence>
<gene>
    <name evidence="6" type="primary">scpB</name>
    <name evidence="6" type="ORF">GMA10_05085</name>
</gene>
<dbReference type="PIRSF" id="PIRSF019345">
    <property type="entry name" value="ScpB"/>
    <property type="match status" value="1"/>
</dbReference>
<dbReference type="GO" id="GO:0051304">
    <property type="term" value="P:chromosome separation"/>
    <property type="evidence" value="ECO:0007669"/>
    <property type="project" value="InterPro"/>
</dbReference>
<dbReference type="NCBIfam" id="TIGR00281">
    <property type="entry name" value="SMC-Scp complex subunit ScpB"/>
    <property type="match status" value="1"/>
</dbReference>
<sequence length="231" mass="25232">MSETTDPDQETTSPEKPEPGRVDLVPGGVKAAVEAILMVTETAVNEFELAEALLVPVSRVERALDELARDYDGYTGSFANDGVADEDSSDGRGPREPRGMELRRVGGGWRLYARTEFAPWVSRFILEGQTSKLSQAALETLAVIAYRQPVSRARVSSIRGVTVDGVVRTLKTRGLVTEDDEPGESGSILYVTTPLFLEKMGLESLDELPKISPYLPDVEDIGEYEQRLQGG</sequence>
<dbReference type="EMBL" id="WOGT01000002">
    <property type="protein sequence ID" value="MUN54589.1"/>
    <property type="molecule type" value="Genomic_DNA"/>
</dbReference>
<dbReference type="InterPro" id="IPR005234">
    <property type="entry name" value="ScpB_csome_segregation"/>
</dbReference>
<accession>A0A7K1LHC2</accession>
<evidence type="ECO:0000313" key="7">
    <source>
        <dbReference type="Proteomes" id="UP000462152"/>
    </source>
</evidence>
<evidence type="ECO:0000313" key="6">
    <source>
        <dbReference type="EMBL" id="MUN54589.1"/>
    </source>
</evidence>
<evidence type="ECO:0000256" key="5">
    <source>
        <dbReference type="SAM" id="MobiDB-lite"/>
    </source>
</evidence>
<feature type="region of interest" description="Disordered" evidence="5">
    <location>
        <begin position="78"/>
        <end position="100"/>
    </location>
</feature>
<comment type="caution">
    <text evidence="6">The sequence shown here is derived from an EMBL/GenBank/DDBJ whole genome shotgun (WGS) entry which is preliminary data.</text>
</comment>
<dbReference type="GO" id="GO:0051301">
    <property type="term" value="P:cell division"/>
    <property type="evidence" value="ECO:0007669"/>
    <property type="project" value="UniProtKB-KW"/>
</dbReference>
<dbReference type="Pfam" id="PF04079">
    <property type="entry name" value="SMC_ScpB"/>
    <property type="match status" value="1"/>
</dbReference>
<dbReference type="OrthoDB" id="9806226at2"/>
<keyword evidence="3" id="KW-0159">Chromosome partition</keyword>
<dbReference type="PANTHER" id="PTHR34298:SF2">
    <property type="entry name" value="SEGREGATION AND CONDENSATION PROTEIN B"/>
    <property type="match status" value="1"/>
</dbReference>
<keyword evidence="7" id="KW-1185">Reference proteome</keyword>
<dbReference type="RefSeq" id="WP_129315378.1">
    <property type="nucleotide sequence ID" value="NZ_NOIQ01000006.1"/>
</dbReference>
<keyword evidence="4" id="KW-0131">Cell cycle</keyword>
<dbReference type="SUPFAM" id="SSF46785">
    <property type="entry name" value="Winged helix' DNA-binding domain"/>
    <property type="match status" value="1"/>
</dbReference>
<dbReference type="InterPro" id="IPR036388">
    <property type="entry name" value="WH-like_DNA-bd_sf"/>
</dbReference>
<feature type="compositionally biased region" description="Basic and acidic residues" evidence="5">
    <location>
        <begin position="89"/>
        <end position="100"/>
    </location>
</feature>
<keyword evidence="2" id="KW-0132">Cell division</keyword>
<keyword evidence="1" id="KW-0963">Cytoplasm</keyword>
<dbReference type="Gene3D" id="1.10.10.10">
    <property type="entry name" value="Winged helix-like DNA-binding domain superfamily/Winged helix DNA-binding domain"/>
    <property type="match status" value="2"/>
</dbReference>
<name>A0A7K1LHC2_9MICC</name>
<organism evidence="6 7">
    <name type="scientific">Rothia koreensis</name>
    <dbReference type="NCBI Taxonomy" id="592378"/>
    <lineage>
        <taxon>Bacteria</taxon>
        <taxon>Bacillati</taxon>
        <taxon>Actinomycetota</taxon>
        <taxon>Actinomycetes</taxon>
        <taxon>Micrococcales</taxon>
        <taxon>Micrococcaceae</taxon>
        <taxon>Rothia</taxon>
    </lineage>
</organism>
<proteinExistence type="predicted"/>
<evidence type="ECO:0000256" key="1">
    <source>
        <dbReference type="ARBA" id="ARBA00022490"/>
    </source>
</evidence>